<accession>A0ABU9HHB5</accession>
<dbReference type="Proteomes" id="UP001366060">
    <property type="component" value="Unassembled WGS sequence"/>
</dbReference>
<sequence length="70" mass="7316">LKFGGEATEDVVVEEEVVDVTGVNLGANILDTTVGDSGELRIVLEDQASVSIILEGKVSATIQLQEDADT</sequence>
<evidence type="ECO:0000313" key="2">
    <source>
        <dbReference type="Proteomes" id="UP001366060"/>
    </source>
</evidence>
<keyword evidence="2" id="KW-1185">Reference proteome</keyword>
<feature type="non-terminal residue" evidence="1">
    <location>
        <position position="1"/>
    </location>
</feature>
<reference evidence="1 2" key="1">
    <citation type="submission" date="2024-02" db="EMBL/GenBank/DDBJ databases">
        <title>Bacteria isolated from the canopy kelp, Nereocystis luetkeana.</title>
        <authorList>
            <person name="Pfister C.A."/>
            <person name="Younker I.T."/>
            <person name="Light S.H."/>
        </authorList>
    </citation>
    <scope>NUCLEOTIDE SEQUENCE [LARGE SCALE GENOMIC DNA]</scope>
    <source>
        <strain evidence="1 2">TI.2.07</strain>
    </source>
</reference>
<comment type="caution">
    <text evidence="1">The sequence shown here is derived from an EMBL/GenBank/DDBJ whole genome shotgun (WGS) entry which is preliminary data.</text>
</comment>
<proteinExistence type="predicted"/>
<protein>
    <submittedName>
        <fullName evidence="1">Uncharacterized protein</fullName>
    </submittedName>
</protein>
<dbReference type="EMBL" id="JBAKBA010000423">
    <property type="protein sequence ID" value="MEL0661180.1"/>
    <property type="molecule type" value="Genomic_DNA"/>
</dbReference>
<dbReference type="RefSeq" id="WP_341629484.1">
    <property type="nucleotide sequence ID" value="NZ_JBAKBA010000423.1"/>
</dbReference>
<organism evidence="1 2">
    <name type="scientific">Psychromonas arctica</name>
    <dbReference type="NCBI Taxonomy" id="168275"/>
    <lineage>
        <taxon>Bacteria</taxon>
        <taxon>Pseudomonadati</taxon>
        <taxon>Pseudomonadota</taxon>
        <taxon>Gammaproteobacteria</taxon>
        <taxon>Alteromonadales</taxon>
        <taxon>Psychromonadaceae</taxon>
        <taxon>Psychromonas</taxon>
    </lineage>
</organism>
<gene>
    <name evidence="1" type="ORF">V6255_18975</name>
</gene>
<evidence type="ECO:0000313" key="1">
    <source>
        <dbReference type="EMBL" id="MEL0661180.1"/>
    </source>
</evidence>
<name>A0ABU9HHB5_9GAMM</name>
<feature type="non-terminal residue" evidence="1">
    <location>
        <position position="70"/>
    </location>
</feature>